<evidence type="ECO:0000256" key="3">
    <source>
        <dbReference type="SAM" id="SignalP"/>
    </source>
</evidence>
<feature type="signal peptide" evidence="3">
    <location>
        <begin position="1"/>
        <end position="23"/>
    </location>
</feature>
<dbReference type="InterPro" id="IPR050811">
    <property type="entry name" value="Phosphate_ABC_transporter"/>
</dbReference>
<evidence type="ECO:0000256" key="2">
    <source>
        <dbReference type="PROSITE-ProRule" id="PRU00473"/>
    </source>
</evidence>
<accession>A0ABS6T4Q6</accession>
<dbReference type="PANTHER" id="PTHR30570">
    <property type="entry name" value="PERIPLASMIC PHOSPHATE BINDING COMPONENT OF PHOSPHATE ABC TRANSPORTER"/>
    <property type="match status" value="1"/>
</dbReference>
<keyword evidence="1 3" id="KW-0732">Signal</keyword>
<feature type="chain" id="PRO_5046308101" evidence="3">
    <location>
        <begin position="24"/>
        <end position="519"/>
    </location>
</feature>
<proteinExistence type="predicted"/>
<dbReference type="Proteomes" id="UP000756530">
    <property type="component" value="Unassembled WGS sequence"/>
</dbReference>
<gene>
    <name evidence="5" type="ORF">KJP28_14450</name>
</gene>
<evidence type="ECO:0000313" key="6">
    <source>
        <dbReference type="Proteomes" id="UP000756530"/>
    </source>
</evidence>
<dbReference type="InterPro" id="IPR024370">
    <property type="entry name" value="PBP_domain"/>
</dbReference>
<feature type="domain" description="OmpA-like" evidence="4">
    <location>
        <begin position="399"/>
        <end position="519"/>
    </location>
</feature>
<dbReference type="Pfam" id="PF12849">
    <property type="entry name" value="PBP_like_2"/>
    <property type="match status" value="1"/>
</dbReference>
<keyword evidence="2" id="KW-0472">Membrane</keyword>
<sequence length="519" mass="55554">MARFRAAFGAAWIAVLAIFPAAADDVTLTSRDGSVEISGVLLGFDGEFYRVDTEYGVLTVDGSGVSCDGPGCPNLTSFVADMTISAAHAVAEPLLPALIESFARAEGYAATREEVAGEGFLYTLYTGEGAQEVARFRVRLTTSQDAFGDLVTEIADFVVSLREPTREERLIARDAALGDLNAVRQSRVLALDALVPVVNPGNPVRHLGIETLAKVYAGLIERWSELGGEDAPITTYLRDPEAGFGMVFDRAVVRAQGETLSDAILKKASNDGVTLAVEEDPFGLGITSFSQTGLTETVTLTGNCAFEVAPSHTAIKAGDYPLTAPVFLYRPAIRLPQVGRDFLRFLRTGSAERVIQRVGLVDQGIDEISLSEQGTRLANAIAQAGPEVALSELQRMVTLMSGTRRLTLTYRFTGGSTALDATSRSNVGLLAEALEAGDFDGRKLTFVGFSDGQGAAALNLRLATRRAEAVRQAVVEAAETYDPARVEIATDAFGEALPMACDDTDWGRRINRRVEVWVK</sequence>
<evidence type="ECO:0000259" key="4">
    <source>
        <dbReference type="PROSITE" id="PS51123"/>
    </source>
</evidence>
<comment type="caution">
    <text evidence="5">The sequence shown here is derived from an EMBL/GenBank/DDBJ whole genome shotgun (WGS) entry which is preliminary data.</text>
</comment>
<reference evidence="5 6" key="1">
    <citation type="submission" date="2021-05" db="EMBL/GenBank/DDBJ databases">
        <title>Culturable bacteria isolated from Daya Bay.</title>
        <authorList>
            <person name="Zheng W."/>
            <person name="Yu S."/>
            <person name="Huang Y."/>
        </authorList>
    </citation>
    <scope>NUCLEOTIDE SEQUENCE [LARGE SCALE GENOMIC DNA]</scope>
    <source>
        <strain evidence="5 6">DP4N28-5</strain>
    </source>
</reference>
<dbReference type="InterPro" id="IPR006665">
    <property type="entry name" value="OmpA-like"/>
</dbReference>
<dbReference type="Pfam" id="PF00691">
    <property type="entry name" value="OmpA"/>
    <property type="match status" value="1"/>
</dbReference>
<dbReference type="PANTHER" id="PTHR30570:SF1">
    <property type="entry name" value="PHOSPHATE-BINDING PROTEIN PSTS"/>
    <property type="match status" value="1"/>
</dbReference>
<protein>
    <submittedName>
        <fullName evidence="5">Substrate-binding domain-containing protein</fullName>
    </submittedName>
</protein>
<organism evidence="5 6">
    <name type="scientific">Maritimibacter dapengensis</name>
    <dbReference type="NCBI Taxonomy" id="2836868"/>
    <lineage>
        <taxon>Bacteria</taxon>
        <taxon>Pseudomonadati</taxon>
        <taxon>Pseudomonadota</taxon>
        <taxon>Alphaproteobacteria</taxon>
        <taxon>Rhodobacterales</taxon>
        <taxon>Roseobacteraceae</taxon>
        <taxon>Maritimibacter</taxon>
    </lineage>
</organism>
<name>A0ABS6T4Q6_9RHOB</name>
<evidence type="ECO:0000313" key="5">
    <source>
        <dbReference type="EMBL" id="MBV7380129.1"/>
    </source>
</evidence>
<dbReference type="EMBL" id="JAHUZE010000003">
    <property type="protein sequence ID" value="MBV7380129.1"/>
    <property type="molecule type" value="Genomic_DNA"/>
</dbReference>
<keyword evidence="6" id="KW-1185">Reference proteome</keyword>
<evidence type="ECO:0000256" key="1">
    <source>
        <dbReference type="ARBA" id="ARBA00022729"/>
    </source>
</evidence>
<dbReference type="CDD" id="cd07185">
    <property type="entry name" value="OmpA_C-like"/>
    <property type="match status" value="1"/>
</dbReference>
<dbReference type="PROSITE" id="PS51123">
    <property type="entry name" value="OMPA_2"/>
    <property type="match status" value="1"/>
</dbReference>
<dbReference type="RefSeq" id="WP_218393320.1">
    <property type="nucleotide sequence ID" value="NZ_JAHUZE010000003.1"/>
</dbReference>